<dbReference type="InterPro" id="IPR052929">
    <property type="entry name" value="RNase_H-like_EbsB-rel"/>
</dbReference>
<dbReference type="Pfam" id="PF13456">
    <property type="entry name" value="RVT_3"/>
    <property type="match status" value="1"/>
</dbReference>
<sequence length="270" mass="30522">MWTRFCKSRYDEGWLITPEFGTLRVMAVVQLKTGNLAMRGITGDDKCPICKRAVESTLNTLWDCKKIDYASLEWRPKRVMFRCNYASFLDLINYLAELGKSLAVKEKSPLIACGGERICHWRPPEPGVFEINCDASPDARRKRNGIGIVIRDASSLVMTSCCQVIKAAYDTTTSNTMAIYRSNVFSREYELTHCIIDSDVGTVVKRILNGSHFDYRCGIFLANISRTLAGLECLSIKVVTIIANRVAVGLAKRLCLWGRILCGWKIFRRI</sequence>
<feature type="domain" description="RNase H type-1" evidence="1">
    <location>
        <begin position="132"/>
        <end position="253"/>
    </location>
</feature>
<comment type="caution">
    <text evidence="2">The sequence shown here is derived from an EMBL/GenBank/DDBJ whole genome shotgun (WGS) entry which is preliminary data.</text>
</comment>
<gene>
    <name evidence="2" type="ORF">Dsin_014109</name>
</gene>
<protein>
    <recommendedName>
        <fullName evidence="1">RNase H type-1 domain-containing protein</fullName>
    </recommendedName>
</protein>
<name>A0AAE0AMG1_9ROSI</name>
<reference evidence="2" key="1">
    <citation type="journal article" date="2023" name="Plant J.">
        <title>Genome sequences and population genomics provide insights into the demographic history, inbreeding, and mutation load of two 'living fossil' tree species of Dipteronia.</title>
        <authorList>
            <person name="Feng Y."/>
            <person name="Comes H.P."/>
            <person name="Chen J."/>
            <person name="Zhu S."/>
            <person name="Lu R."/>
            <person name="Zhang X."/>
            <person name="Li P."/>
            <person name="Qiu J."/>
            <person name="Olsen K.M."/>
            <person name="Qiu Y."/>
        </authorList>
    </citation>
    <scope>NUCLEOTIDE SEQUENCE</scope>
    <source>
        <strain evidence="2">NBL</strain>
    </source>
</reference>
<organism evidence="2 3">
    <name type="scientific">Dipteronia sinensis</name>
    <dbReference type="NCBI Taxonomy" id="43782"/>
    <lineage>
        <taxon>Eukaryota</taxon>
        <taxon>Viridiplantae</taxon>
        <taxon>Streptophyta</taxon>
        <taxon>Embryophyta</taxon>
        <taxon>Tracheophyta</taxon>
        <taxon>Spermatophyta</taxon>
        <taxon>Magnoliopsida</taxon>
        <taxon>eudicotyledons</taxon>
        <taxon>Gunneridae</taxon>
        <taxon>Pentapetalae</taxon>
        <taxon>rosids</taxon>
        <taxon>malvids</taxon>
        <taxon>Sapindales</taxon>
        <taxon>Sapindaceae</taxon>
        <taxon>Hippocastanoideae</taxon>
        <taxon>Acereae</taxon>
        <taxon>Dipteronia</taxon>
    </lineage>
</organism>
<evidence type="ECO:0000259" key="1">
    <source>
        <dbReference type="Pfam" id="PF13456"/>
    </source>
</evidence>
<dbReference type="PANTHER" id="PTHR47074:SF11">
    <property type="entry name" value="REVERSE TRANSCRIPTASE-LIKE PROTEIN"/>
    <property type="match status" value="1"/>
</dbReference>
<dbReference type="InterPro" id="IPR002156">
    <property type="entry name" value="RNaseH_domain"/>
</dbReference>
<evidence type="ECO:0000313" key="3">
    <source>
        <dbReference type="Proteomes" id="UP001281410"/>
    </source>
</evidence>
<dbReference type="AlphaFoldDB" id="A0AAE0AMG1"/>
<dbReference type="PANTHER" id="PTHR47074">
    <property type="entry name" value="BNAC02G40300D PROTEIN"/>
    <property type="match status" value="1"/>
</dbReference>
<dbReference type="Proteomes" id="UP001281410">
    <property type="component" value="Unassembled WGS sequence"/>
</dbReference>
<proteinExistence type="predicted"/>
<dbReference type="GO" id="GO:0003676">
    <property type="term" value="F:nucleic acid binding"/>
    <property type="evidence" value="ECO:0007669"/>
    <property type="project" value="InterPro"/>
</dbReference>
<dbReference type="GO" id="GO:0004523">
    <property type="term" value="F:RNA-DNA hybrid ribonuclease activity"/>
    <property type="evidence" value="ECO:0007669"/>
    <property type="project" value="InterPro"/>
</dbReference>
<accession>A0AAE0AMG1</accession>
<keyword evidence="3" id="KW-1185">Reference proteome</keyword>
<dbReference type="EMBL" id="JANJYJ010000004">
    <property type="protein sequence ID" value="KAK3220139.1"/>
    <property type="molecule type" value="Genomic_DNA"/>
</dbReference>
<evidence type="ECO:0000313" key="2">
    <source>
        <dbReference type="EMBL" id="KAK3220139.1"/>
    </source>
</evidence>